<reference evidence="1 2" key="1">
    <citation type="journal article" date="2016" name="Mol. Biol. Evol.">
        <title>Comparative Genomics of Early-Diverging Mushroom-Forming Fungi Provides Insights into the Origins of Lignocellulose Decay Capabilities.</title>
        <authorList>
            <person name="Nagy L.G."/>
            <person name="Riley R."/>
            <person name="Tritt A."/>
            <person name="Adam C."/>
            <person name="Daum C."/>
            <person name="Floudas D."/>
            <person name="Sun H."/>
            <person name="Yadav J.S."/>
            <person name="Pangilinan J."/>
            <person name="Larsson K.H."/>
            <person name="Matsuura K."/>
            <person name="Barry K."/>
            <person name="Labutti K."/>
            <person name="Kuo R."/>
            <person name="Ohm R.A."/>
            <person name="Bhattacharya S.S."/>
            <person name="Shirouzu T."/>
            <person name="Yoshinaga Y."/>
            <person name="Martin F.M."/>
            <person name="Grigoriev I.V."/>
            <person name="Hibbett D.S."/>
        </authorList>
    </citation>
    <scope>NUCLEOTIDE SEQUENCE [LARGE SCALE GENOMIC DNA]</scope>
    <source>
        <strain evidence="1 2">HHB12733</strain>
    </source>
</reference>
<sequence length="78" mass="8889">MLAERSHLSGDSGWRWKSAWAKKRTHARVFRLEFLSKTELSLLATPTPWLALIRLQGTQAHLDIQQLSDSNIHLGVVI</sequence>
<keyword evidence="2" id="KW-1185">Reference proteome</keyword>
<organism evidence="1 2">
    <name type="scientific">Calocera cornea HHB12733</name>
    <dbReference type="NCBI Taxonomy" id="1353952"/>
    <lineage>
        <taxon>Eukaryota</taxon>
        <taxon>Fungi</taxon>
        <taxon>Dikarya</taxon>
        <taxon>Basidiomycota</taxon>
        <taxon>Agaricomycotina</taxon>
        <taxon>Dacrymycetes</taxon>
        <taxon>Dacrymycetales</taxon>
        <taxon>Dacrymycetaceae</taxon>
        <taxon>Calocera</taxon>
    </lineage>
</organism>
<protein>
    <submittedName>
        <fullName evidence="1">Uncharacterized protein</fullName>
    </submittedName>
</protein>
<dbReference type="EMBL" id="KV423929">
    <property type="protein sequence ID" value="KZT60605.1"/>
    <property type="molecule type" value="Genomic_DNA"/>
</dbReference>
<evidence type="ECO:0000313" key="1">
    <source>
        <dbReference type="EMBL" id="KZT60605.1"/>
    </source>
</evidence>
<dbReference type="Proteomes" id="UP000076842">
    <property type="component" value="Unassembled WGS sequence"/>
</dbReference>
<accession>A0A165II62</accession>
<dbReference type="AlphaFoldDB" id="A0A165II62"/>
<gene>
    <name evidence="1" type="ORF">CALCODRAFT_492151</name>
</gene>
<dbReference type="InParanoid" id="A0A165II62"/>
<evidence type="ECO:0000313" key="2">
    <source>
        <dbReference type="Proteomes" id="UP000076842"/>
    </source>
</evidence>
<proteinExistence type="predicted"/>
<name>A0A165II62_9BASI</name>